<dbReference type="AlphaFoldDB" id="A0A062V498"/>
<gene>
    <name evidence="2" type="ORF">ANME2D_02143</name>
</gene>
<reference evidence="2 3" key="1">
    <citation type="journal article" date="2013" name="Nature">
        <title>Anaerobic oxidation of methane coupled to nitrate reduction in a novel archaeal lineage.</title>
        <authorList>
            <person name="Haroon M.F."/>
            <person name="Hu S."/>
            <person name="Shi Y."/>
            <person name="Imelfort M."/>
            <person name="Keller J."/>
            <person name="Hugenholtz P."/>
            <person name="Yuan Z."/>
            <person name="Tyson G.W."/>
        </authorList>
    </citation>
    <scope>NUCLEOTIDE SEQUENCE [LARGE SCALE GENOMIC DNA]</scope>
    <source>
        <strain evidence="2 3">ANME-2d</strain>
    </source>
</reference>
<dbReference type="EMBL" id="JMIY01000005">
    <property type="protein sequence ID" value="KCZ71413.1"/>
    <property type="molecule type" value="Genomic_DNA"/>
</dbReference>
<accession>A0A062V498</accession>
<feature type="domain" description="HTH bat-type" evidence="1">
    <location>
        <begin position="150"/>
        <end position="201"/>
    </location>
</feature>
<evidence type="ECO:0000259" key="1">
    <source>
        <dbReference type="Pfam" id="PF04967"/>
    </source>
</evidence>
<dbReference type="PANTHER" id="PTHR34236:SF1">
    <property type="entry name" value="DIMETHYL SULFOXIDE REDUCTASE TRANSCRIPTIONAL ACTIVATOR"/>
    <property type="match status" value="1"/>
</dbReference>
<dbReference type="RefSeq" id="WP_048091342.1">
    <property type="nucleotide sequence ID" value="NZ_JMIY01000005.1"/>
</dbReference>
<evidence type="ECO:0000313" key="2">
    <source>
        <dbReference type="EMBL" id="KCZ71413.1"/>
    </source>
</evidence>
<dbReference type="InterPro" id="IPR007050">
    <property type="entry name" value="HTH_bacterioopsin"/>
</dbReference>
<sequence>MRWATLLLRIPDNWMTQLLSDHDVHIRVFGCVPYESRGGRGLMRISSDENLDILLDDVRRRREVLRASFSRVSERAVVGEVVIDRCAACMALKQSDCFMVSSRSSIRGWLEWTVAAESNGTISDLVDLLKRYGCEAQLTRISSSSGGCGLTPRQEEILQFAYSNGYFEYPRRIRLRDLSLIFDVSSSTMSEILRAGQRRVFSEYFGIPQG</sequence>
<comment type="caution">
    <text evidence="2">The sequence shown here is derived from an EMBL/GenBank/DDBJ whole genome shotgun (WGS) entry which is preliminary data.</text>
</comment>
<dbReference type="Proteomes" id="UP000027153">
    <property type="component" value="Unassembled WGS sequence"/>
</dbReference>
<evidence type="ECO:0000313" key="3">
    <source>
        <dbReference type="Proteomes" id="UP000027153"/>
    </source>
</evidence>
<keyword evidence="3" id="KW-1185">Reference proteome</keyword>
<protein>
    <submittedName>
        <fullName evidence="2">Putative DNA binding protein</fullName>
    </submittedName>
</protein>
<organism evidence="2 3">
    <name type="scientific">Candidatus Methanoperedens nitratireducens</name>
    <dbReference type="NCBI Taxonomy" id="1392998"/>
    <lineage>
        <taxon>Archaea</taxon>
        <taxon>Methanobacteriati</taxon>
        <taxon>Methanobacteriota</taxon>
        <taxon>Stenosarchaea group</taxon>
        <taxon>Methanomicrobia</taxon>
        <taxon>Methanosarcinales</taxon>
        <taxon>ANME-2 cluster</taxon>
        <taxon>Candidatus Methanoperedentaceae</taxon>
        <taxon>Candidatus Methanoperedens</taxon>
    </lineage>
</organism>
<dbReference type="PANTHER" id="PTHR34236">
    <property type="entry name" value="DIMETHYL SULFOXIDE REDUCTASE TRANSCRIPTIONAL ACTIVATOR"/>
    <property type="match status" value="1"/>
</dbReference>
<name>A0A062V498_9EURY</name>
<proteinExistence type="predicted"/>
<dbReference type="OrthoDB" id="165911at2157"/>
<dbReference type="Pfam" id="PF04967">
    <property type="entry name" value="HTH_10"/>
    <property type="match status" value="1"/>
</dbReference>